<name>A0ABQ5HW00_9ASTR</name>
<organism evidence="1 2">
    <name type="scientific">Tanacetum coccineum</name>
    <dbReference type="NCBI Taxonomy" id="301880"/>
    <lineage>
        <taxon>Eukaryota</taxon>
        <taxon>Viridiplantae</taxon>
        <taxon>Streptophyta</taxon>
        <taxon>Embryophyta</taxon>
        <taxon>Tracheophyta</taxon>
        <taxon>Spermatophyta</taxon>
        <taxon>Magnoliopsida</taxon>
        <taxon>eudicotyledons</taxon>
        <taxon>Gunneridae</taxon>
        <taxon>Pentapetalae</taxon>
        <taxon>asterids</taxon>
        <taxon>campanulids</taxon>
        <taxon>Asterales</taxon>
        <taxon>Asteraceae</taxon>
        <taxon>Asteroideae</taxon>
        <taxon>Anthemideae</taxon>
        <taxon>Anthemidinae</taxon>
        <taxon>Tanacetum</taxon>
    </lineage>
</organism>
<reference evidence="1" key="2">
    <citation type="submission" date="2022-01" db="EMBL/GenBank/DDBJ databases">
        <authorList>
            <person name="Yamashiro T."/>
            <person name="Shiraishi A."/>
            <person name="Satake H."/>
            <person name="Nakayama K."/>
        </authorList>
    </citation>
    <scope>NUCLEOTIDE SEQUENCE</scope>
</reference>
<evidence type="ECO:0000313" key="1">
    <source>
        <dbReference type="EMBL" id="GJT92013.1"/>
    </source>
</evidence>
<reference evidence="1" key="1">
    <citation type="journal article" date="2022" name="Int. J. Mol. Sci.">
        <title>Draft Genome of Tanacetum Coccineum: Genomic Comparison of Closely Related Tanacetum-Family Plants.</title>
        <authorList>
            <person name="Yamashiro T."/>
            <person name="Shiraishi A."/>
            <person name="Nakayama K."/>
            <person name="Satake H."/>
        </authorList>
    </citation>
    <scope>NUCLEOTIDE SEQUENCE</scope>
</reference>
<keyword evidence="2" id="KW-1185">Reference proteome</keyword>
<gene>
    <name evidence="1" type="ORF">Tco_1080858</name>
</gene>
<dbReference type="EMBL" id="BQNB010020070">
    <property type="protein sequence ID" value="GJT92013.1"/>
    <property type="molecule type" value="Genomic_DNA"/>
</dbReference>
<evidence type="ECO:0000313" key="2">
    <source>
        <dbReference type="Proteomes" id="UP001151760"/>
    </source>
</evidence>
<dbReference type="Proteomes" id="UP001151760">
    <property type="component" value="Unassembled WGS sequence"/>
</dbReference>
<proteinExistence type="predicted"/>
<sequence length="173" mass="18905">MDCQNDKIMREAIGIKYFGSGISGSWVRSGRGSSRVSTLRQWGVKTAQDSRSSLSSDRYGLASGVVYFMGDRLTLQGELQTITDLVYAHETYLQGTPDTSKLQSNLIQTQHQVITSKPQKTSHSVTVVGLGHVIASNLCGSIMMPSDNIMTKDATCCSQNSQLRKLRLQPSSV</sequence>
<comment type="caution">
    <text evidence="1">The sequence shown here is derived from an EMBL/GenBank/DDBJ whole genome shotgun (WGS) entry which is preliminary data.</text>
</comment>
<protein>
    <submittedName>
        <fullName evidence="1">Uncharacterized protein</fullName>
    </submittedName>
</protein>
<accession>A0ABQ5HW00</accession>